<sequence>MRRGWILALGALALAGCDGGEAPAGNAGGAPGPALAAAGEGARPPAFARCATCHATVPGRNGIGPSLAGVFGAPAGHEPTYAYSRALRDSGLVWDARTLDAYLADPRGVVPGTKMAFAGVRSAEERAAIIAYLETL</sequence>
<dbReference type="PANTHER" id="PTHR11961">
    <property type="entry name" value="CYTOCHROME C"/>
    <property type="match status" value="1"/>
</dbReference>
<keyword evidence="1" id="KW-0813">Transport</keyword>
<gene>
    <name evidence="8" type="ORF">GRI72_13455</name>
</gene>
<dbReference type="InterPro" id="IPR002327">
    <property type="entry name" value="Cyt_c_1A/1B"/>
</dbReference>
<evidence type="ECO:0000256" key="2">
    <source>
        <dbReference type="ARBA" id="ARBA00022617"/>
    </source>
</evidence>
<evidence type="ECO:0000256" key="1">
    <source>
        <dbReference type="ARBA" id="ARBA00022448"/>
    </source>
</evidence>
<comment type="caution">
    <text evidence="8">The sequence shown here is derived from an EMBL/GenBank/DDBJ whole genome shotgun (WGS) entry which is preliminary data.</text>
</comment>
<dbReference type="PROSITE" id="PS51007">
    <property type="entry name" value="CYTC"/>
    <property type="match status" value="1"/>
</dbReference>
<evidence type="ECO:0000256" key="6">
    <source>
        <dbReference type="PROSITE-ProRule" id="PRU00433"/>
    </source>
</evidence>
<keyword evidence="3 6" id="KW-0479">Metal-binding</keyword>
<feature type="domain" description="Cytochrome c" evidence="7">
    <location>
        <begin position="34"/>
        <end position="136"/>
    </location>
</feature>
<dbReference type="EMBL" id="WTYO01000007">
    <property type="protein sequence ID" value="MXO69826.1"/>
    <property type="molecule type" value="Genomic_DNA"/>
</dbReference>
<evidence type="ECO:0000313" key="8">
    <source>
        <dbReference type="EMBL" id="MXO69826.1"/>
    </source>
</evidence>
<evidence type="ECO:0000256" key="3">
    <source>
        <dbReference type="ARBA" id="ARBA00022723"/>
    </source>
</evidence>
<evidence type="ECO:0000256" key="4">
    <source>
        <dbReference type="ARBA" id="ARBA00022982"/>
    </source>
</evidence>
<dbReference type="PROSITE" id="PS51257">
    <property type="entry name" value="PROKAR_LIPOPROTEIN"/>
    <property type="match status" value="1"/>
</dbReference>
<dbReference type="Pfam" id="PF00034">
    <property type="entry name" value="Cytochrom_C"/>
    <property type="match status" value="1"/>
</dbReference>
<dbReference type="PRINTS" id="PR00604">
    <property type="entry name" value="CYTCHRMECIAB"/>
</dbReference>
<name>A0ABW9UYE2_9SPHN</name>
<dbReference type="InterPro" id="IPR009056">
    <property type="entry name" value="Cyt_c-like_dom"/>
</dbReference>
<keyword evidence="9" id="KW-1185">Reference proteome</keyword>
<keyword evidence="2 6" id="KW-0349">Heme</keyword>
<proteinExistence type="predicted"/>
<evidence type="ECO:0000259" key="7">
    <source>
        <dbReference type="PROSITE" id="PS51007"/>
    </source>
</evidence>
<organism evidence="8 9">
    <name type="scientific">Pelagerythrobacter marinus</name>
    <dbReference type="NCBI Taxonomy" id="538382"/>
    <lineage>
        <taxon>Bacteria</taxon>
        <taxon>Pseudomonadati</taxon>
        <taxon>Pseudomonadota</taxon>
        <taxon>Alphaproteobacteria</taxon>
        <taxon>Sphingomonadales</taxon>
        <taxon>Erythrobacteraceae</taxon>
        <taxon>Pelagerythrobacter</taxon>
    </lineage>
</organism>
<dbReference type="SUPFAM" id="SSF46626">
    <property type="entry name" value="Cytochrome c"/>
    <property type="match status" value="1"/>
</dbReference>
<accession>A0ABW9UYE2</accession>
<dbReference type="Gene3D" id="1.10.760.10">
    <property type="entry name" value="Cytochrome c-like domain"/>
    <property type="match status" value="1"/>
</dbReference>
<dbReference type="RefSeq" id="WP_160734429.1">
    <property type="nucleotide sequence ID" value="NZ_WTYO01000007.1"/>
</dbReference>
<dbReference type="InterPro" id="IPR036909">
    <property type="entry name" value="Cyt_c-like_dom_sf"/>
</dbReference>
<evidence type="ECO:0000313" key="9">
    <source>
        <dbReference type="Proteomes" id="UP000444401"/>
    </source>
</evidence>
<protein>
    <submittedName>
        <fullName evidence="8">C-type cytochrome</fullName>
    </submittedName>
</protein>
<keyword evidence="4" id="KW-0249">Electron transport</keyword>
<evidence type="ECO:0000256" key="5">
    <source>
        <dbReference type="ARBA" id="ARBA00023004"/>
    </source>
</evidence>
<keyword evidence="5 6" id="KW-0408">Iron</keyword>
<dbReference type="Proteomes" id="UP000444401">
    <property type="component" value="Unassembled WGS sequence"/>
</dbReference>
<reference evidence="8 9" key="1">
    <citation type="submission" date="2019-12" db="EMBL/GenBank/DDBJ databases">
        <title>Genomic-based taxomic classification of the family Erythrobacteraceae.</title>
        <authorList>
            <person name="Xu L."/>
        </authorList>
    </citation>
    <scope>NUCLEOTIDE SEQUENCE [LARGE SCALE GENOMIC DNA]</scope>
    <source>
        <strain evidence="8 9">H32</strain>
    </source>
</reference>